<sequence length="197" mass="22188">MKKTVLTAFISVIVFTGLSRAQDSPGTIVEKYLEAVRNNDYERAYSFISGSDTTIIHWLKLIQYIKKITPLRLTEIIDLAHNAARQEITSTSLSDSTCQIKIHSMIPDMEETLRITQNPEEIKSLLARGGLPMKERSGECTLIIEDGMWRISKVKGISSDQAADIATNFAELILGKDEAEEIKIKIDVFIRLQDRDS</sequence>
<dbReference type="Proteomes" id="UP000242219">
    <property type="component" value="Unassembled WGS sequence"/>
</dbReference>
<keyword evidence="1" id="KW-0732">Signal</keyword>
<protein>
    <recommendedName>
        <fullName evidence="4">SnoaL-like domain-containing protein</fullName>
    </recommendedName>
</protein>
<dbReference type="RefSeq" id="WP_070066045.1">
    <property type="nucleotide sequence ID" value="NZ_MJUW02000019.1"/>
</dbReference>
<evidence type="ECO:0000313" key="3">
    <source>
        <dbReference type="Proteomes" id="UP000242219"/>
    </source>
</evidence>
<reference evidence="2 3" key="1">
    <citation type="journal article" date="2016" name="Genome Announc.">
        <title>Draft Genome Sequence of the Anaerobic Ammonium-Oxidizing Bacterium 'Candidatus Brocadia sp. 40'.</title>
        <authorList>
            <person name="Ali M."/>
            <person name="Haroon M.F."/>
            <person name="Narita Y."/>
            <person name="Zhang L."/>
            <person name="Rangel Shaw D."/>
            <person name="Okabe S."/>
            <person name="Saikaly P.E."/>
        </authorList>
    </citation>
    <scope>NUCLEOTIDE SEQUENCE [LARGE SCALE GENOMIC DNA]</scope>
    <source>
        <strain evidence="2 3">40</strain>
    </source>
</reference>
<accession>A0A1V6M350</accession>
<feature type="signal peptide" evidence="1">
    <location>
        <begin position="1"/>
        <end position="21"/>
    </location>
</feature>
<name>A0A1V6M350_9BACT</name>
<gene>
    <name evidence="2" type="ORF">BIY37_01375</name>
</gene>
<keyword evidence="3" id="KW-1185">Reference proteome</keyword>
<evidence type="ECO:0000256" key="1">
    <source>
        <dbReference type="SAM" id="SignalP"/>
    </source>
</evidence>
<proteinExistence type="predicted"/>
<comment type="caution">
    <text evidence="2">The sequence shown here is derived from an EMBL/GenBank/DDBJ whole genome shotgun (WGS) entry which is preliminary data.</text>
</comment>
<evidence type="ECO:0000313" key="2">
    <source>
        <dbReference type="EMBL" id="OQD46823.1"/>
    </source>
</evidence>
<dbReference type="AlphaFoldDB" id="A0A1V6M350"/>
<feature type="chain" id="PRO_5010727845" description="SnoaL-like domain-containing protein" evidence="1">
    <location>
        <begin position="22"/>
        <end position="197"/>
    </location>
</feature>
<dbReference type="EMBL" id="MJUW02000019">
    <property type="protein sequence ID" value="OQD46823.1"/>
    <property type="molecule type" value="Genomic_DNA"/>
</dbReference>
<organism evidence="2 3">
    <name type="scientific">Candidatus Brocadia sapporoensis</name>
    <dbReference type="NCBI Taxonomy" id="392547"/>
    <lineage>
        <taxon>Bacteria</taxon>
        <taxon>Pseudomonadati</taxon>
        <taxon>Planctomycetota</taxon>
        <taxon>Candidatus Brocadiia</taxon>
        <taxon>Candidatus Brocadiales</taxon>
        <taxon>Candidatus Brocadiaceae</taxon>
        <taxon>Candidatus Brocadia</taxon>
    </lineage>
</organism>
<evidence type="ECO:0008006" key="4">
    <source>
        <dbReference type="Google" id="ProtNLM"/>
    </source>
</evidence>